<feature type="domain" description="Multidrug resistance protein MdtA-like C-terminal permuted SH3" evidence="7">
    <location>
        <begin position="308"/>
        <end position="370"/>
    </location>
</feature>
<evidence type="ECO:0000259" key="5">
    <source>
        <dbReference type="Pfam" id="PF25917"/>
    </source>
</evidence>
<evidence type="ECO:0000259" key="6">
    <source>
        <dbReference type="Pfam" id="PF25944"/>
    </source>
</evidence>
<keyword evidence="9" id="KW-1185">Reference proteome</keyword>
<comment type="similarity">
    <text evidence="2">Belongs to the membrane fusion protein (MFP) (TC 8.A.1) family.</text>
</comment>
<accession>A0AAW9QHW4</accession>
<dbReference type="Proteomes" id="UP001336250">
    <property type="component" value="Unassembled WGS sequence"/>
</dbReference>
<dbReference type="PANTHER" id="PTHR30158">
    <property type="entry name" value="ACRA/E-RELATED COMPONENT OF DRUG EFFLUX TRANSPORTER"/>
    <property type="match status" value="1"/>
</dbReference>
<dbReference type="InterPro" id="IPR058627">
    <property type="entry name" value="MdtA-like_C"/>
</dbReference>
<sequence>MKCHCPPSGRLWPAAVLCAALALAACSGSKDKPAAAPAGPKEVGVVTLQVQRLAQTTELPGRTTARMVAEIRPQVGGIVQKRLFTEGALVKAGEVLYQIDPSTFQATFASAQATVRKAEATVAVAQSTAQRNAELVKIDAISQQVNEQSQASLQQAQADLGIARAALETARINLGFTRITAPIAGRVGLSTVTPGALVTANQATALTTVQQLDPIHVDVTQSSTELLRLKRDLAEGRLQRGGEGEARIRLVLEDGSRYTHEGRLAFSGVNVDPGTGSITLRALVPNPQGLLMPGMYVRAQLQEGVQDDALLVPQQAVTRNANGSASALVVEPDNKVARRTLTVDRAVGNRWQVTGGLQAGDRVIVEGSQRVKVGDTVRAVAMAEGGQAPRSPGGAASAAGSSSAAAAAAAATLPAAAAR</sequence>
<name>A0AAW9QHW4_9BURK</name>
<comment type="caution">
    <text evidence="8">The sequence shown here is derived from an EMBL/GenBank/DDBJ whole genome shotgun (WGS) entry which is preliminary data.</text>
</comment>
<feature type="signal peptide" evidence="3">
    <location>
        <begin position="1"/>
        <end position="24"/>
    </location>
</feature>
<dbReference type="Gene3D" id="2.40.420.20">
    <property type="match status" value="1"/>
</dbReference>
<evidence type="ECO:0000259" key="7">
    <source>
        <dbReference type="Pfam" id="PF25967"/>
    </source>
</evidence>
<dbReference type="Pfam" id="PF25944">
    <property type="entry name" value="Beta-barrel_RND"/>
    <property type="match status" value="1"/>
</dbReference>
<dbReference type="PROSITE" id="PS51257">
    <property type="entry name" value="PROKAR_LIPOPROTEIN"/>
    <property type="match status" value="1"/>
</dbReference>
<feature type="domain" description="Multidrug resistance protein MdtA-like beta-barrel" evidence="6">
    <location>
        <begin position="214"/>
        <end position="304"/>
    </location>
</feature>
<comment type="subcellular location">
    <subcellularLocation>
        <location evidence="1">Cell envelope</location>
    </subcellularLocation>
</comment>
<dbReference type="Gene3D" id="2.40.50.100">
    <property type="match status" value="1"/>
</dbReference>
<dbReference type="RefSeq" id="WP_332289674.1">
    <property type="nucleotide sequence ID" value="NZ_JAZIBG010000028.1"/>
</dbReference>
<evidence type="ECO:0000256" key="2">
    <source>
        <dbReference type="ARBA" id="ARBA00009477"/>
    </source>
</evidence>
<organism evidence="8 9">
    <name type="scientific">Aquincola agrisoli</name>
    <dbReference type="NCBI Taxonomy" id="3119538"/>
    <lineage>
        <taxon>Bacteria</taxon>
        <taxon>Pseudomonadati</taxon>
        <taxon>Pseudomonadota</taxon>
        <taxon>Betaproteobacteria</taxon>
        <taxon>Burkholderiales</taxon>
        <taxon>Sphaerotilaceae</taxon>
        <taxon>Aquincola</taxon>
    </lineage>
</organism>
<feature type="domain" description="Multidrug resistance protein MdtA-like barrel-sandwich hybrid" evidence="5">
    <location>
        <begin position="68"/>
        <end position="210"/>
    </location>
</feature>
<dbReference type="NCBIfam" id="TIGR01730">
    <property type="entry name" value="RND_mfp"/>
    <property type="match status" value="1"/>
</dbReference>
<dbReference type="InterPro" id="IPR058625">
    <property type="entry name" value="MdtA-like_BSH"/>
</dbReference>
<dbReference type="Pfam" id="PF25876">
    <property type="entry name" value="HH_MFP_RND"/>
    <property type="match status" value="1"/>
</dbReference>
<dbReference type="Gene3D" id="1.10.287.470">
    <property type="entry name" value="Helix hairpin bin"/>
    <property type="match status" value="1"/>
</dbReference>
<dbReference type="GO" id="GO:0030313">
    <property type="term" value="C:cell envelope"/>
    <property type="evidence" value="ECO:0007669"/>
    <property type="project" value="UniProtKB-SubCell"/>
</dbReference>
<dbReference type="GO" id="GO:0005886">
    <property type="term" value="C:plasma membrane"/>
    <property type="evidence" value="ECO:0007669"/>
    <property type="project" value="TreeGrafter"/>
</dbReference>
<dbReference type="Pfam" id="PF25917">
    <property type="entry name" value="BSH_RND"/>
    <property type="match status" value="1"/>
</dbReference>
<feature type="domain" description="Multidrug resistance protein MdtA-like alpha-helical hairpin" evidence="4">
    <location>
        <begin position="108"/>
        <end position="177"/>
    </location>
</feature>
<proteinExistence type="inferred from homology"/>
<dbReference type="Gene3D" id="2.40.30.170">
    <property type="match status" value="1"/>
</dbReference>
<keyword evidence="3" id="KW-0732">Signal</keyword>
<gene>
    <name evidence="8" type="ORF">V4F39_12055</name>
</gene>
<evidence type="ECO:0000256" key="3">
    <source>
        <dbReference type="SAM" id="SignalP"/>
    </source>
</evidence>
<dbReference type="PANTHER" id="PTHR30158:SF3">
    <property type="entry name" value="MULTIDRUG EFFLUX PUMP SUBUNIT ACRA-RELATED"/>
    <property type="match status" value="1"/>
</dbReference>
<evidence type="ECO:0000313" key="9">
    <source>
        <dbReference type="Proteomes" id="UP001336250"/>
    </source>
</evidence>
<dbReference type="EMBL" id="JAZIBG010000028">
    <property type="protein sequence ID" value="MEF7614645.1"/>
    <property type="molecule type" value="Genomic_DNA"/>
</dbReference>
<evidence type="ECO:0000256" key="1">
    <source>
        <dbReference type="ARBA" id="ARBA00004196"/>
    </source>
</evidence>
<dbReference type="InterPro" id="IPR006143">
    <property type="entry name" value="RND_pump_MFP"/>
</dbReference>
<feature type="chain" id="PRO_5043746020" evidence="3">
    <location>
        <begin position="25"/>
        <end position="419"/>
    </location>
</feature>
<evidence type="ECO:0000259" key="4">
    <source>
        <dbReference type="Pfam" id="PF25876"/>
    </source>
</evidence>
<dbReference type="InterPro" id="IPR058626">
    <property type="entry name" value="MdtA-like_b-barrel"/>
</dbReference>
<dbReference type="GO" id="GO:0046677">
    <property type="term" value="P:response to antibiotic"/>
    <property type="evidence" value="ECO:0007669"/>
    <property type="project" value="TreeGrafter"/>
</dbReference>
<protein>
    <submittedName>
        <fullName evidence="8">Efflux RND transporter periplasmic adaptor subunit</fullName>
    </submittedName>
</protein>
<dbReference type="GO" id="GO:0022857">
    <property type="term" value="F:transmembrane transporter activity"/>
    <property type="evidence" value="ECO:0007669"/>
    <property type="project" value="InterPro"/>
</dbReference>
<dbReference type="AlphaFoldDB" id="A0AAW9QHW4"/>
<dbReference type="FunFam" id="2.40.420.20:FF:000001">
    <property type="entry name" value="Efflux RND transporter periplasmic adaptor subunit"/>
    <property type="match status" value="1"/>
</dbReference>
<reference evidence="8 9" key="1">
    <citation type="submission" date="2024-02" db="EMBL/GenBank/DDBJ databases">
        <title>Genome sequence of Aquincola sp. MAHUQ-54.</title>
        <authorList>
            <person name="Huq M.A."/>
        </authorList>
    </citation>
    <scope>NUCLEOTIDE SEQUENCE [LARGE SCALE GENOMIC DNA]</scope>
    <source>
        <strain evidence="8 9">MAHUQ-54</strain>
    </source>
</reference>
<dbReference type="InterPro" id="IPR058624">
    <property type="entry name" value="MdtA-like_HH"/>
</dbReference>
<dbReference type="Pfam" id="PF25967">
    <property type="entry name" value="RND-MFP_C"/>
    <property type="match status" value="1"/>
</dbReference>
<dbReference type="SUPFAM" id="SSF111369">
    <property type="entry name" value="HlyD-like secretion proteins"/>
    <property type="match status" value="1"/>
</dbReference>
<evidence type="ECO:0000313" key="8">
    <source>
        <dbReference type="EMBL" id="MEF7614645.1"/>
    </source>
</evidence>